<dbReference type="Proteomes" id="UP000623467">
    <property type="component" value="Unassembled WGS sequence"/>
</dbReference>
<protein>
    <submittedName>
        <fullName evidence="1">Uncharacterized protein</fullName>
    </submittedName>
</protein>
<reference evidence="1" key="1">
    <citation type="submission" date="2020-05" db="EMBL/GenBank/DDBJ databases">
        <title>Mycena genomes resolve the evolution of fungal bioluminescence.</title>
        <authorList>
            <person name="Tsai I.J."/>
        </authorList>
    </citation>
    <scope>NUCLEOTIDE SEQUENCE</scope>
    <source>
        <strain evidence="1">160909Yilan</strain>
    </source>
</reference>
<dbReference type="EMBL" id="JACAZH010000002">
    <property type="protein sequence ID" value="KAF7374387.1"/>
    <property type="molecule type" value="Genomic_DNA"/>
</dbReference>
<dbReference type="AlphaFoldDB" id="A0A8H6ZB68"/>
<evidence type="ECO:0000313" key="2">
    <source>
        <dbReference type="Proteomes" id="UP000623467"/>
    </source>
</evidence>
<gene>
    <name evidence="1" type="ORF">MSAN_00322700</name>
</gene>
<evidence type="ECO:0000313" key="1">
    <source>
        <dbReference type="EMBL" id="KAF7374387.1"/>
    </source>
</evidence>
<name>A0A8H6ZB68_9AGAR</name>
<proteinExistence type="predicted"/>
<sequence length="208" mass="23005">MVLSLNAGVELARMKGPLHLITMLPVCCTRPRSRYQCKAKTLGLALALPFYQLSRWCWCWRRTPRRLRLRSACSSSDLCPLLALTFDILLSLAAVAQPAPASSVICASSLRLRDVQGPMSLWNPTKSDSCGGAYQGEDGISAYNIAALLIPDDIRFPPLPARSVIVKEVEHRRKCLFRTPRVPPPSCCLRKDTLESICSGPGEELLLR</sequence>
<keyword evidence="2" id="KW-1185">Reference proteome</keyword>
<organism evidence="1 2">
    <name type="scientific">Mycena sanguinolenta</name>
    <dbReference type="NCBI Taxonomy" id="230812"/>
    <lineage>
        <taxon>Eukaryota</taxon>
        <taxon>Fungi</taxon>
        <taxon>Dikarya</taxon>
        <taxon>Basidiomycota</taxon>
        <taxon>Agaricomycotina</taxon>
        <taxon>Agaricomycetes</taxon>
        <taxon>Agaricomycetidae</taxon>
        <taxon>Agaricales</taxon>
        <taxon>Marasmiineae</taxon>
        <taxon>Mycenaceae</taxon>
        <taxon>Mycena</taxon>
    </lineage>
</organism>
<accession>A0A8H6ZB68</accession>
<comment type="caution">
    <text evidence="1">The sequence shown here is derived from an EMBL/GenBank/DDBJ whole genome shotgun (WGS) entry which is preliminary data.</text>
</comment>